<sequence length="308" mass="35568">MVMQKDEAELLLAWLSHYGNLFGYRNLTIYDNGSTEPRTLAILQHAMRLGVVISTGYDQPHDFHQKGYHFANLIREWDRQSDYDFALPVDCDEFLAVFEDDRISTSRDAILAELNRYVGSERALRMDMSLFNVPGQEGWFSPDRSFHKGMLAAGTVAEIDNGQHEPRTIAGGHITTRLTYLHRHNRPFDAYIERTRAKLDPSCRHLTDPDEIRRLADDPLVPGNHLLRSLLRSEEDYHHQYARELRIRVDDLFGSGVELADANGPIHWDTNTYLARHPDVRRHEQGPLHHYLRFGWLEGRDVGAMRAA</sequence>
<accession>A0A850NRZ8</accession>
<dbReference type="Proteomes" id="UP000565205">
    <property type="component" value="Unassembled WGS sequence"/>
</dbReference>
<reference evidence="1 2" key="1">
    <citation type="submission" date="2020-06" db="EMBL/GenBank/DDBJ databases">
        <title>Description of novel acetic acid bacteria.</title>
        <authorList>
            <person name="Sombolestani A."/>
        </authorList>
    </citation>
    <scope>NUCLEOTIDE SEQUENCE [LARGE SCALE GENOMIC DNA]</scope>
    <source>
        <strain evidence="1 2">LMG 26838</strain>
    </source>
</reference>
<evidence type="ECO:0000313" key="1">
    <source>
        <dbReference type="EMBL" id="NVN31099.1"/>
    </source>
</evidence>
<comment type="caution">
    <text evidence="1">The sequence shown here is derived from an EMBL/GenBank/DDBJ whole genome shotgun (WGS) entry which is preliminary data.</text>
</comment>
<evidence type="ECO:0000313" key="2">
    <source>
        <dbReference type="Proteomes" id="UP000565205"/>
    </source>
</evidence>
<proteinExistence type="predicted"/>
<dbReference type="Pfam" id="PF13704">
    <property type="entry name" value="Glyco_tranf_2_4"/>
    <property type="match status" value="1"/>
</dbReference>
<protein>
    <submittedName>
        <fullName evidence="1">Glycosyltransferase family 2 protein</fullName>
    </submittedName>
</protein>
<organism evidence="1 2">
    <name type="scientific">Endobacter medicaginis</name>
    <dbReference type="NCBI Taxonomy" id="1181271"/>
    <lineage>
        <taxon>Bacteria</taxon>
        <taxon>Pseudomonadati</taxon>
        <taxon>Pseudomonadota</taxon>
        <taxon>Alphaproteobacteria</taxon>
        <taxon>Acetobacterales</taxon>
        <taxon>Acetobacteraceae</taxon>
        <taxon>Endobacter</taxon>
    </lineage>
</organism>
<name>A0A850NRZ8_9PROT</name>
<gene>
    <name evidence="1" type="ORF">HUK83_12230</name>
</gene>
<dbReference type="EMBL" id="JABXXQ010000285">
    <property type="protein sequence ID" value="NVN31099.1"/>
    <property type="molecule type" value="Genomic_DNA"/>
</dbReference>
<dbReference type="AlphaFoldDB" id="A0A850NRZ8"/>
<keyword evidence="1" id="KW-0808">Transferase</keyword>
<dbReference type="GO" id="GO:0016740">
    <property type="term" value="F:transferase activity"/>
    <property type="evidence" value="ECO:0007669"/>
    <property type="project" value="UniProtKB-KW"/>
</dbReference>